<dbReference type="SUPFAM" id="SSF51735">
    <property type="entry name" value="NAD(P)-binding Rossmann-fold domains"/>
    <property type="match status" value="1"/>
</dbReference>
<dbReference type="AlphaFoldDB" id="A0A917SFS2"/>
<comment type="similarity">
    <text evidence="1">Belongs to the Gfo/Idh/MocA family.</text>
</comment>
<dbReference type="Gene3D" id="3.40.50.720">
    <property type="entry name" value="NAD(P)-binding Rossmann-like Domain"/>
    <property type="match status" value="1"/>
</dbReference>
<accession>A0A917SFS2</accession>
<keyword evidence="6" id="KW-1185">Reference proteome</keyword>
<dbReference type="PANTHER" id="PTHR22604">
    <property type="entry name" value="OXIDOREDUCTASES"/>
    <property type="match status" value="1"/>
</dbReference>
<evidence type="ECO:0000259" key="4">
    <source>
        <dbReference type="Pfam" id="PF22725"/>
    </source>
</evidence>
<dbReference type="InterPro" id="IPR036291">
    <property type="entry name" value="NAD(P)-bd_dom_sf"/>
</dbReference>
<feature type="domain" description="Gfo/Idh/MocA-like oxidoreductase N-terminal" evidence="3">
    <location>
        <begin position="6"/>
        <end position="122"/>
    </location>
</feature>
<dbReference type="GO" id="GO:0000166">
    <property type="term" value="F:nucleotide binding"/>
    <property type="evidence" value="ECO:0007669"/>
    <property type="project" value="InterPro"/>
</dbReference>
<proteinExistence type="inferred from homology"/>
<evidence type="ECO:0000313" key="6">
    <source>
        <dbReference type="Proteomes" id="UP000613840"/>
    </source>
</evidence>
<keyword evidence="2" id="KW-0560">Oxidoreductase</keyword>
<feature type="domain" description="GFO/IDH/MocA-like oxidoreductase" evidence="4">
    <location>
        <begin position="134"/>
        <end position="248"/>
    </location>
</feature>
<dbReference type="InterPro" id="IPR055170">
    <property type="entry name" value="GFO_IDH_MocA-like_dom"/>
</dbReference>
<gene>
    <name evidence="5" type="ORF">GCM10011575_35560</name>
</gene>
<reference evidence="5" key="1">
    <citation type="journal article" date="2014" name="Int. J. Syst. Evol. Microbiol.">
        <title>Complete genome sequence of Corynebacterium casei LMG S-19264T (=DSM 44701T), isolated from a smear-ripened cheese.</title>
        <authorList>
            <consortium name="US DOE Joint Genome Institute (JGI-PGF)"/>
            <person name="Walter F."/>
            <person name="Albersmeier A."/>
            <person name="Kalinowski J."/>
            <person name="Ruckert C."/>
        </authorList>
    </citation>
    <scope>NUCLEOTIDE SEQUENCE</scope>
    <source>
        <strain evidence="5">CGMCC 4.7306</strain>
    </source>
</reference>
<dbReference type="Proteomes" id="UP000613840">
    <property type="component" value="Unassembled WGS sequence"/>
</dbReference>
<dbReference type="SUPFAM" id="SSF55347">
    <property type="entry name" value="Glyceraldehyde-3-phosphate dehydrogenase-like, C-terminal domain"/>
    <property type="match status" value="1"/>
</dbReference>
<dbReference type="Pfam" id="PF22725">
    <property type="entry name" value="GFO_IDH_MocA_C3"/>
    <property type="match status" value="1"/>
</dbReference>
<dbReference type="EMBL" id="BMMZ01000010">
    <property type="protein sequence ID" value="GGL74214.1"/>
    <property type="molecule type" value="Genomic_DNA"/>
</dbReference>
<reference evidence="5" key="2">
    <citation type="submission" date="2020-09" db="EMBL/GenBank/DDBJ databases">
        <authorList>
            <person name="Sun Q."/>
            <person name="Zhou Y."/>
        </authorList>
    </citation>
    <scope>NUCLEOTIDE SEQUENCE</scope>
    <source>
        <strain evidence="5">CGMCC 4.7306</strain>
    </source>
</reference>
<name>A0A917SFS2_9ACTN</name>
<dbReference type="Pfam" id="PF01408">
    <property type="entry name" value="GFO_IDH_MocA"/>
    <property type="match status" value="1"/>
</dbReference>
<dbReference type="PANTHER" id="PTHR22604:SF105">
    <property type="entry name" value="TRANS-1,2-DIHYDROBENZENE-1,2-DIOL DEHYDROGENASE"/>
    <property type="match status" value="1"/>
</dbReference>
<dbReference type="Gene3D" id="3.30.360.10">
    <property type="entry name" value="Dihydrodipicolinate Reductase, domain 2"/>
    <property type="match status" value="1"/>
</dbReference>
<dbReference type="InterPro" id="IPR000683">
    <property type="entry name" value="Gfo/Idh/MocA-like_OxRdtase_N"/>
</dbReference>
<comment type="caution">
    <text evidence="5">The sequence shown here is derived from an EMBL/GenBank/DDBJ whole genome shotgun (WGS) entry which is preliminary data.</text>
</comment>
<organism evidence="5 6">
    <name type="scientific">Microlunatus endophyticus</name>
    <dbReference type="NCBI Taxonomy" id="1716077"/>
    <lineage>
        <taxon>Bacteria</taxon>
        <taxon>Bacillati</taxon>
        <taxon>Actinomycetota</taxon>
        <taxon>Actinomycetes</taxon>
        <taxon>Propionibacteriales</taxon>
        <taxon>Propionibacteriaceae</taxon>
        <taxon>Microlunatus</taxon>
    </lineage>
</organism>
<protein>
    <submittedName>
        <fullName evidence="5">Oxidoreductase</fullName>
    </submittedName>
</protein>
<evidence type="ECO:0000256" key="1">
    <source>
        <dbReference type="ARBA" id="ARBA00010928"/>
    </source>
</evidence>
<evidence type="ECO:0000256" key="2">
    <source>
        <dbReference type="ARBA" id="ARBA00023002"/>
    </source>
</evidence>
<evidence type="ECO:0000259" key="3">
    <source>
        <dbReference type="Pfam" id="PF01408"/>
    </source>
</evidence>
<sequence>MGERVIRWGIAGPGRIAESEASDFPLVPDAELLAVGSRSAERAQAFATRHAIPRAYGSYRDLVDDPDLDAIYIATPHPQHLAIARAAIRRGKAVLVEKTFTATVAGAEELRDLARSEGVFAMEAMWTRFLPAYVSIRKLIKDGAIGEARQVQADLGVDRPFDPTDRAYDRLQGGGAMLDLGVYLVSLAQHILGVPDTITATGSLAPTGVDQEFGLLLGYDDGRAATLLGSIRNASPGTARIVGSEGWIDLPARFHHPSAITLSRCGREPQTLDQTPLGHGYPHQFIAVNELLRSGATESPIMPLDDTVAVQKILNAGCEQLGVHHREDETVEV</sequence>
<evidence type="ECO:0000313" key="5">
    <source>
        <dbReference type="EMBL" id="GGL74214.1"/>
    </source>
</evidence>
<dbReference type="GO" id="GO:0016491">
    <property type="term" value="F:oxidoreductase activity"/>
    <property type="evidence" value="ECO:0007669"/>
    <property type="project" value="UniProtKB-KW"/>
</dbReference>
<dbReference type="InterPro" id="IPR050984">
    <property type="entry name" value="Gfo/Idh/MocA_domain"/>
</dbReference>